<dbReference type="EMBL" id="JAWJWF010000050">
    <property type="protein sequence ID" value="KAK6618020.1"/>
    <property type="molecule type" value="Genomic_DNA"/>
</dbReference>
<evidence type="ECO:0000256" key="5">
    <source>
        <dbReference type="SAM" id="MobiDB-lite"/>
    </source>
</evidence>
<dbReference type="InterPro" id="IPR051762">
    <property type="entry name" value="UBF1"/>
</dbReference>
<dbReference type="PANTHER" id="PTHR46318:SF3">
    <property type="entry name" value="UPSTREAM BINDING TRANSCRIPTION FACTOR"/>
    <property type="match status" value="1"/>
</dbReference>
<feature type="compositionally biased region" description="Low complexity" evidence="5">
    <location>
        <begin position="824"/>
        <end position="837"/>
    </location>
</feature>
<feature type="region of interest" description="Disordered" evidence="5">
    <location>
        <begin position="644"/>
        <end position="702"/>
    </location>
</feature>
<dbReference type="Pfam" id="PF00505">
    <property type="entry name" value="HMG_box"/>
    <property type="match status" value="2"/>
</dbReference>
<feature type="compositionally biased region" description="Basic and acidic residues" evidence="5">
    <location>
        <begin position="99"/>
        <end position="116"/>
    </location>
</feature>
<feature type="region of interest" description="Disordered" evidence="5">
    <location>
        <begin position="782"/>
        <end position="837"/>
    </location>
</feature>
<keyword evidence="2 4" id="KW-0238">DNA-binding</keyword>
<dbReference type="CDD" id="cd21999">
    <property type="entry name" value="HMG-box_UBF1_rpt2"/>
    <property type="match status" value="1"/>
</dbReference>
<dbReference type="PANTHER" id="PTHR46318">
    <property type="entry name" value="UPSTREAM BINDING TRANSCRIPTION FACTOR"/>
    <property type="match status" value="1"/>
</dbReference>
<reference evidence="7 8" key="1">
    <citation type="submission" date="2023-09" db="EMBL/GenBank/DDBJ databases">
        <title>Genomes of two closely related lineages of the louse Polyplax serrata with different host specificities.</title>
        <authorList>
            <person name="Martinu J."/>
            <person name="Tarabai H."/>
            <person name="Stefka J."/>
            <person name="Hypsa V."/>
        </authorList>
    </citation>
    <scope>NUCLEOTIDE SEQUENCE [LARGE SCALE GENOMIC DNA]</scope>
    <source>
        <strain evidence="7">98ZLc_SE</strain>
    </source>
</reference>
<gene>
    <name evidence="7" type="ORF">RUM44_002462</name>
</gene>
<comment type="caution">
    <text evidence="7">The sequence shown here is derived from an EMBL/GenBank/DDBJ whole genome shotgun (WGS) entry which is preliminary data.</text>
</comment>
<evidence type="ECO:0000256" key="2">
    <source>
        <dbReference type="ARBA" id="ARBA00023125"/>
    </source>
</evidence>
<evidence type="ECO:0000259" key="6">
    <source>
        <dbReference type="PROSITE" id="PS50118"/>
    </source>
</evidence>
<accession>A0ABR1AEX4</accession>
<keyword evidence="3 4" id="KW-0539">Nucleus</keyword>
<feature type="DNA-binding region" description="HMG box" evidence="4">
    <location>
        <begin position="472"/>
        <end position="540"/>
    </location>
</feature>
<proteinExistence type="predicted"/>
<evidence type="ECO:0000256" key="3">
    <source>
        <dbReference type="ARBA" id="ARBA00023242"/>
    </source>
</evidence>
<sequence length="837" mass="95091">MGAGDGFHLPPADVWAMAASSLVTQSDETFSLWKCLKRPAIDFFSILVHETNNFKGSLQLDLKAEEKGVRMGKRKKDEGSVGKETFDAVESKRAKKTNPKLEKEKPKKNSSNEKTKNAGAKGASETGKKLAGLSEVSKSLKIGNVYTDSSSSSDSESEKNSNRNDIKSVSDSNSDSDSESSDSGDSSPTSREGGPVVKGKIVGTQAELNQKNSVTNLTPVKSYVPPEKSSSSDSYHSDTEEEDKKRRKKQKKMLQMQLTKKAKKGNTNRVTEIKQEEPSDGDEEGGDMGTTNNDEVPDWPESDYTELIRRMEAQIPPKDNQKFNSRAAKLDWSKIAFGYYSPEECMEVWLTVCKRIRRYRILSEILHDAREWVTKPWTNFYRGPKKNRHPDMPPRPLSSYMLYYLEQKDKVAKENPGMEMTQNERDKYTDLAAKQREKFDERLTKFYKVHPEIAQQQQLRKSQGKEVSVKGPKKASNPFKLFLQEQLKKYGGAESPDVKKAIEEKAKQKWKNLSDEKKLVWIDWALQDHKRYEDEIRVYRMEHPDYVPPNLTKSVLNKDERNIKERLAGKPIKPPNSAYSLYSRLMLQSDPNVKSKPPKERMAEISKMWKKIPDSQKAHYEKQVHAMQDSYKLEFASYLEGLSPEEREEELKKNQPKRKPGKAEEKAKKKSLKSRGSPSKSNSSSKNRERLNLYKGEPEPPPVRVFDVFYQSFLTSGSRSGSENDKLKEALRSWNALSEAKKKSFRKVHKELKQKYIRDFETFLKSLSPEELKEFSVMKELAKKGKSKEEVINGDGAESDDSDDEGSSSESDSGDSDSDDSDSGKSSKSSSSSDDSE</sequence>
<feature type="region of interest" description="Disordered" evidence="5">
    <location>
        <begin position="65"/>
        <end position="300"/>
    </location>
</feature>
<feature type="DNA-binding region" description="HMG box" evidence="4">
    <location>
        <begin position="572"/>
        <end position="639"/>
    </location>
</feature>
<feature type="domain" description="HMG box" evidence="6">
    <location>
        <begin position="472"/>
        <end position="540"/>
    </location>
</feature>
<dbReference type="Gene3D" id="1.10.30.10">
    <property type="entry name" value="High mobility group box domain"/>
    <property type="match status" value="4"/>
</dbReference>
<dbReference type="InterPro" id="IPR036910">
    <property type="entry name" value="HMG_box_dom_sf"/>
</dbReference>
<feature type="compositionally biased region" description="Basic and acidic residues" evidence="5">
    <location>
        <begin position="782"/>
        <end position="791"/>
    </location>
</feature>
<dbReference type="InterPro" id="IPR009071">
    <property type="entry name" value="HMG_box_dom"/>
</dbReference>
<evidence type="ECO:0000256" key="1">
    <source>
        <dbReference type="ARBA" id="ARBA00004123"/>
    </source>
</evidence>
<evidence type="ECO:0000313" key="7">
    <source>
        <dbReference type="EMBL" id="KAK6618020.1"/>
    </source>
</evidence>
<dbReference type="PROSITE" id="PS50118">
    <property type="entry name" value="HMG_BOX_2"/>
    <property type="match status" value="3"/>
</dbReference>
<feature type="compositionally biased region" description="Polar residues" evidence="5">
    <location>
        <begin position="206"/>
        <end position="219"/>
    </location>
</feature>
<keyword evidence="8" id="KW-1185">Reference proteome</keyword>
<comment type="subcellular location">
    <subcellularLocation>
        <location evidence="1">Nucleus</location>
    </subcellularLocation>
</comment>
<feature type="compositionally biased region" description="Basic and acidic residues" evidence="5">
    <location>
        <begin position="235"/>
        <end position="244"/>
    </location>
</feature>
<dbReference type="Proteomes" id="UP001359485">
    <property type="component" value="Unassembled WGS sequence"/>
</dbReference>
<feature type="compositionally biased region" description="Basic and acidic residues" evidence="5">
    <location>
        <begin position="156"/>
        <end position="168"/>
    </location>
</feature>
<feature type="domain" description="HMG box" evidence="6">
    <location>
        <begin position="572"/>
        <end position="639"/>
    </location>
</feature>
<feature type="compositionally biased region" description="Basic and acidic residues" evidence="5">
    <location>
        <begin position="686"/>
        <end position="698"/>
    </location>
</feature>
<dbReference type="SUPFAM" id="SSF47095">
    <property type="entry name" value="HMG-box"/>
    <property type="match status" value="4"/>
</dbReference>
<evidence type="ECO:0000313" key="8">
    <source>
        <dbReference type="Proteomes" id="UP001359485"/>
    </source>
</evidence>
<feature type="compositionally biased region" description="Low complexity" evidence="5">
    <location>
        <begin position="220"/>
        <end position="234"/>
    </location>
</feature>
<feature type="compositionally biased region" description="Low complexity" evidence="5">
    <location>
        <begin position="674"/>
        <end position="685"/>
    </location>
</feature>
<feature type="compositionally biased region" description="Basic and acidic residues" evidence="5">
    <location>
        <begin position="65"/>
        <end position="92"/>
    </location>
</feature>
<dbReference type="SMART" id="SM00398">
    <property type="entry name" value="HMG"/>
    <property type="match status" value="4"/>
</dbReference>
<feature type="domain" description="HMG box" evidence="6">
    <location>
        <begin position="393"/>
        <end position="458"/>
    </location>
</feature>
<evidence type="ECO:0000256" key="4">
    <source>
        <dbReference type="PROSITE-ProRule" id="PRU00267"/>
    </source>
</evidence>
<protein>
    <recommendedName>
        <fullName evidence="6">HMG box domain-containing protein</fullName>
    </recommendedName>
</protein>
<organism evidence="7 8">
    <name type="scientific">Polyplax serrata</name>
    <name type="common">Common mouse louse</name>
    <dbReference type="NCBI Taxonomy" id="468196"/>
    <lineage>
        <taxon>Eukaryota</taxon>
        <taxon>Metazoa</taxon>
        <taxon>Ecdysozoa</taxon>
        <taxon>Arthropoda</taxon>
        <taxon>Hexapoda</taxon>
        <taxon>Insecta</taxon>
        <taxon>Pterygota</taxon>
        <taxon>Neoptera</taxon>
        <taxon>Paraneoptera</taxon>
        <taxon>Psocodea</taxon>
        <taxon>Troctomorpha</taxon>
        <taxon>Phthiraptera</taxon>
        <taxon>Anoplura</taxon>
        <taxon>Polyplacidae</taxon>
        <taxon>Polyplax</taxon>
    </lineage>
</organism>
<feature type="compositionally biased region" description="Acidic residues" evidence="5">
    <location>
        <begin position="797"/>
        <end position="821"/>
    </location>
</feature>
<feature type="DNA-binding region" description="HMG box" evidence="4">
    <location>
        <begin position="393"/>
        <end position="458"/>
    </location>
</feature>
<dbReference type="CDD" id="cd22003">
    <property type="entry name" value="HMG-box_UBF1_rpt6-like"/>
    <property type="match status" value="1"/>
</dbReference>
<name>A0ABR1AEX4_POLSC</name>